<dbReference type="RefSeq" id="WP_116878167.1">
    <property type="nucleotide sequence ID" value="NZ_CP031733.1"/>
</dbReference>
<reference evidence="3 5" key="2">
    <citation type="submission" date="2018-08" db="EMBL/GenBank/DDBJ databases">
        <title>Draft genome of Streptococcus sp. nov. Z1.</title>
        <authorList>
            <person name="Tian Z."/>
        </authorList>
    </citation>
    <scope>NUCLEOTIDE SEQUENCE [LARGE SCALE GENOMIC DNA]</scope>
    <source>
        <strain evidence="3">Z1</strain>
        <strain evidence="5">Z1(2018)</strain>
    </source>
</reference>
<dbReference type="EMBL" id="CP031733">
    <property type="protein sequence ID" value="AXQ79424.1"/>
    <property type="molecule type" value="Genomic_DNA"/>
</dbReference>
<protein>
    <recommendedName>
        <fullName evidence="7">Phage tail assembly protein</fullName>
    </recommendedName>
</protein>
<dbReference type="InterPro" id="IPR057006">
    <property type="entry name" value="Phage_TAC_19"/>
</dbReference>
<dbReference type="KEGG" id="schj:DDV21_010215"/>
<reference evidence="2 6" key="1">
    <citation type="submission" date="2018-08" db="EMBL/GenBank/DDBJ databases">
        <title>Draft genome of Streptococcus sp .nov. Z2.</title>
        <authorList>
            <person name="Tian Z."/>
        </authorList>
    </citation>
    <scope>NUCLEOTIDE SEQUENCE [LARGE SCALE GENOMIC DNA]</scope>
    <source>
        <strain evidence="2 6">Z2</strain>
    </source>
</reference>
<accession>A0A346NEH9</accession>
<dbReference type="Proteomes" id="UP000264056">
    <property type="component" value="Unassembled WGS sequence"/>
</dbReference>
<organism evidence="3 5">
    <name type="scientific">Streptococcus chenjunshii</name>
    <dbReference type="NCBI Taxonomy" id="2173853"/>
    <lineage>
        <taxon>Bacteria</taxon>
        <taxon>Bacillati</taxon>
        <taxon>Bacillota</taxon>
        <taxon>Bacilli</taxon>
        <taxon>Lactobacillales</taxon>
        <taxon>Streptococcaceae</taxon>
        <taxon>Streptococcus</taxon>
    </lineage>
</organism>
<dbReference type="Proteomes" id="UP000246115">
    <property type="component" value="Chromosome"/>
</dbReference>
<evidence type="ECO:0000313" key="4">
    <source>
        <dbReference type="Proteomes" id="UP000246115"/>
    </source>
</evidence>
<dbReference type="OrthoDB" id="2229861at2"/>
<keyword evidence="6" id="KW-1185">Reference proteome</keyword>
<dbReference type="Proteomes" id="UP000262901">
    <property type="component" value="Unassembled WGS sequence"/>
</dbReference>
<evidence type="ECO:0000313" key="1">
    <source>
        <dbReference type="EMBL" id="AXQ79424.1"/>
    </source>
</evidence>
<evidence type="ECO:0008006" key="7">
    <source>
        <dbReference type="Google" id="ProtNLM"/>
    </source>
</evidence>
<gene>
    <name evidence="1" type="ORF">DDV21_010215</name>
    <name evidence="2" type="ORF">DDV22_05285</name>
    <name evidence="3" type="ORF">DDV23_05795</name>
</gene>
<sequence length="99" mass="11253">MATIEIKVRNEKGQKVAYENDYMPVSKYREYLEMEADIANKGWSEAEKLDVQLKFIASLFEGLTVEDMYNGLEMSELNKIIGTVFVKLVGGDPDPKAEK</sequence>
<dbReference type="Pfam" id="PF23857">
    <property type="entry name" value="Phage_TAC_19"/>
    <property type="match status" value="1"/>
</dbReference>
<reference evidence="1" key="4">
    <citation type="journal article" date="2019" name="Int. J. Syst. Evol. Microbiol.">
        <title>Streptococcus chenjunshii sp. nov. isolated from feces of Tibetan antelopes.</title>
        <authorList>
            <person name="Tian Z."/>
            <person name="Lu S."/>
            <person name="Jin D."/>
            <person name="Yang J."/>
            <person name="Pu J."/>
            <person name="Lai X.H."/>
            <person name="Bai X.N."/>
            <person name="Wu X.M."/>
            <person name="Li J."/>
            <person name="Wang S."/>
            <person name="Xu J."/>
        </authorList>
    </citation>
    <scope>NUCLEOTIDE SEQUENCE</scope>
    <source>
        <strain evidence="1">Z15</strain>
    </source>
</reference>
<dbReference type="NCBIfam" id="NF047360">
    <property type="entry name" value="tail_chap_PVL"/>
    <property type="match status" value="1"/>
</dbReference>
<evidence type="ECO:0000313" key="3">
    <source>
        <dbReference type="EMBL" id="RFU53217.1"/>
    </source>
</evidence>
<reference evidence="4" key="3">
    <citation type="submission" date="2018-08" db="EMBL/GenBank/DDBJ databases">
        <title>Streptococcus chenjunshii sp. nov., isolated from stools sample of the Tibetan antelope in the Qinghai-Tibet plateau, China.</title>
        <authorList>
            <person name="Tian Z."/>
        </authorList>
    </citation>
    <scope>NUCLEOTIDE SEQUENCE [LARGE SCALE GENOMIC DNA]</scope>
    <source>
        <strain evidence="4">Z15</strain>
    </source>
</reference>
<dbReference type="AlphaFoldDB" id="A0A372KLQ7"/>
<dbReference type="EMBL" id="QVQY01000010">
    <property type="protein sequence ID" value="RFU51119.1"/>
    <property type="molecule type" value="Genomic_DNA"/>
</dbReference>
<dbReference type="EMBL" id="QVQZ01000010">
    <property type="protein sequence ID" value="RFU53217.1"/>
    <property type="molecule type" value="Genomic_DNA"/>
</dbReference>
<proteinExistence type="predicted"/>
<evidence type="ECO:0000313" key="2">
    <source>
        <dbReference type="EMBL" id="RFU51119.1"/>
    </source>
</evidence>
<accession>A0A372KLQ7</accession>
<evidence type="ECO:0000313" key="6">
    <source>
        <dbReference type="Proteomes" id="UP000264056"/>
    </source>
</evidence>
<evidence type="ECO:0000313" key="5">
    <source>
        <dbReference type="Proteomes" id="UP000262901"/>
    </source>
</evidence>
<name>A0A372KLQ7_9STRE</name>